<dbReference type="Pfam" id="PF16178">
    <property type="entry name" value="Anoct_dimer"/>
    <property type="match status" value="1"/>
</dbReference>
<dbReference type="GO" id="GO:0005254">
    <property type="term" value="F:chloride channel activity"/>
    <property type="evidence" value="ECO:0007669"/>
    <property type="project" value="TreeGrafter"/>
</dbReference>
<dbReference type="PANTHER" id="PTHR12308:SF84">
    <property type="entry name" value="ANOCTAMIN"/>
    <property type="match status" value="1"/>
</dbReference>
<dbReference type="InterPro" id="IPR032394">
    <property type="entry name" value="Anoct_dimer"/>
</dbReference>
<keyword evidence="6 8" id="KW-0472">Membrane</keyword>
<comment type="subcellular location">
    <subcellularLocation>
        <location evidence="1">Cell membrane</location>
        <topology evidence="1">Multi-pass membrane protein</topology>
    </subcellularLocation>
    <subcellularLocation>
        <location evidence="8">Membrane</location>
        <topology evidence="8">Multi-pass membrane protein</topology>
    </subcellularLocation>
</comment>
<comment type="similarity">
    <text evidence="2 8">Belongs to the anoctamin family.</text>
</comment>
<dbReference type="InterPro" id="IPR007632">
    <property type="entry name" value="Anoctamin"/>
</dbReference>
<keyword evidence="4 8" id="KW-0812">Transmembrane</keyword>
<evidence type="ECO:0000256" key="8">
    <source>
        <dbReference type="RuleBase" id="RU280814"/>
    </source>
</evidence>
<proteinExistence type="inferred from homology"/>
<evidence type="ECO:0000256" key="3">
    <source>
        <dbReference type="ARBA" id="ARBA00022475"/>
    </source>
</evidence>
<evidence type="ECO:0000256" key="1">
    <source>
        <dbReference type="ARBA" id="ARBA00004651"/>
    </source>
</evidence>
<reference evidence="11" key="1">
    <citation type="submission" date="2021-02" db="EMBL/GenBank/DDBJ databases">
        <authorList>
            <person name="Nowell W R."/>
        </authorList>
    </citation>
    <scope>NUCLEOTIDE SEQUENCE</scope>
    <source>
        <strain evidence="11">Ploen Becks lab</strain>
    </source>
</reference>
<sequence length="833" mass="97336">MQMSDISENSSNVPKPKPDFVLVYSNSKLNSEQNQEKEIFLNNLRTNGLELDEWASPDSKDVYVLIRTPDELLFKTAERTKLKLPIKNNDLVEEGIIIKSFKKILCFPTLPSDVALENENNFFTMSYTSKYHEKFLPYLKTNEQINFSEKDRINLTYEILSRTSAESGKKFDNKQSVGIECLLKKGVFIDAFPLHDKVDTDKFVDSNVALNDREKLWKYWVNWKNLFTLQPLNLIRRYFGEKVAFYFAWLGFYTGSLFLLSIFGILTLVYGLITYEFDIPSRDICNKNRTNIFLCPLCDDVNCKTVSINDYCVYSKFNYIFDNPSIIIFSFIISAWSVFNIELWKRRQNSFQFEWDTYDLDNNLEPSRPDFALKTKKKRISPITLTEVPYYPIYLKATKYLLSGIVVIFIASIVLTYIIGIVFYRTVLNVVFNKIDDDTRKLSTIVVPVTAAIINFSIILITGKIYEKIARFLTDFELHETNSQYEAALTIKMFLFEFVNIYGSLFYIAFFKGRNISFKILDYDLKEQCHPAGCFIDLTIQLAIFMAGKQIWNNIVEIALPFIKNKIFKVANKIRNIDKQWENDKYLEKWDQLTLFKEYQEMVIQYGFISMFIVSFPLGPLFCLLNNLAEIRIDAQKILKTMQRPVPKKAKDIGVWLPIIKAVTKAGVITNAFLIAFTSEFIPKFLYQFVFNYGNGTLEGYLDYSLSYKNLTDFGFVNATNEICRYKDFREPYNSSNKYEFTKDFYIILCARLVFVVVFEHLVFALVSFVDFLIPDVPLSVQDQIQREAFIVQETIWEAKSEQIHKNLKESETSESRASENFFKQFDFFDQIA</sequence>
<name>A0A813W2N8_9BILA</name>
<protein>
    <recommendedName>
        <fullName evidence="8">Anoctamin</fullName>
    </recommendedName>
</protein>
<dbReference type="InterPro" id="IPR049452">
    <property type="entry name" value="Anoctamin_TM"/>
</dbReference>
<feature type="transmembrane region" description="Helical" evidence="8">
    <location>
        <begin position="445"/>
        <end position="466"/>
    </location>
</feature>
<comment type="caution">
    <text evidence="11">The sequence shown here is derived from an EMBL/GenBank/DDBJ whole genome shotgun (WGS) entry which is preliminary data.</text>
</comment>
<feature type="transmembrane region" description="Helical" evidence="8">
    <location>
        <begin position="243"/>
        <end position="273"/>
    </location>
</feature>
<dbReference type="GO" id="GO:0046983">
    <property type="term" value="F:protein dimerization activity"/>
    <property type="evidence" value="ECO:0007669"/>
    <property type="project" value="InterPro"/>
</dbReference>
<dbReference type="GO" id="GO:0005886">
    <property type="term" value="C:plasma membrane"/>
    <property type="evidence" value="ECO:0007669"/>
    <property type="project" value="UniProtKB-SubCell"/>
</dbReference>
<evidence type="ECO:0000256" key="4">
    <source>
        <dbReference type="ARBA" id="ARBA00022692"/>
    </source>
</evidence>
<evidence type="ECO:0000256" key="6">
    <source>
        <dbReference type="ARBA" id="ARBA00023136"/>
    </source>
</evidence>
<evidence type="ECO:0000259" key="9">
    <source>
        <dbReference type="Pfam" id="PF04547"/>
    </source>
</evidence>
<comment type="caution">
    <text evidence="8">Lacks conserved residue(s) required for the propagation of feature annotation.</text>
</comment>
<evidence type="ECO:0000256" key="5">
    <source>
        <dbReference type="ARBA" id="ARBA00022989"/>
    </source>
</evidence>
<dbReference type="Pfam" id="PF04547">
    <property type="entry name" value="Anoctamin"/>
    <property type="match status" value="1"/>
</dbReference>
<feature type="transmembrane region" description="Helical" evidence="8">
    <location>
        <begin position="326"/>
        <end position="344"/>
    </location>
</feature>
<dbReference type="EMBL" id="CAJNOC010001215">
    <property type="protein sequence ID" value="CAF0845476.1"/>
    <property type="molecule type" value="Genomic_DNA"/>
</dbReference>
<keyword evidence="3" id="KW-1003">Cell membrane</keyword>
<keyword evidence="12" id="KW-1185">Reference proteome</keyword>
<feature type="transmembrane region" description="Helical" evidence="8">
    <location>
        <begin position="487"/>
        <end position="510"/>
    </location>
</feature>
<keyword evidence="7" id="KW-0325">Glycoprotein</keyword>
<evidence type="ECO:0000256" key="7">
    <source>
        <dbReference type="ARBA" id="ARBA00023180"/>
    </source>
</evidence>
<accession>A0A813W2N8</accession>
<dbReference type="PANTHER" id="PTHR12308">
    <property type="entry name" value="ANOCTAMIN"/>
    <property type="match status" value="1"/>
</dbReference>
<feature type="transmembrane region" description="Helical" evidence="8">
    <location>
        <begin position="603"/>
        <end position="625"/>
    </location>
</feature>
<keyword evidence="5 8" id="KW-1133">Transmembrane helix</keyword>
<evidence type="ECO:0000313" key="11">
    <source>
        <dbReference type="EMBL" id="CAF0845476.1"/>
    </source>
</evidence>
<evidence type="ECO:0000313" key="12">
    <source>
        <dbReference type="Proteomes" id="UP000663879"/>
    </source>
</evidence>
<feature type="domain" description="Anoctamin transmembrane" evidence="9">
    <location>
        <begin position="235"/>
        <end position="788"/>
    </location>
</feature>
<evidence type="ECO:0000256" key="2">
    <source>
        <dbReference type="ARBA" id="ARBA00009671"/>
    </source>
</evidence>
<dbReference type="Proteomes" id="UP000663879">
    <property type="component" value="Unassembled WGS sequence"/>
</dbReference>
<organism evidence="11 12">
    <name type="scientific">Brachionus calyciflorus</name>
    <dbReference type="NCBI Taxonomy" id="104777"/>
    <lineage>
        <taxon>Eukaryota</taxon>
        <taxon>Metazoa</taxon>
        <taxon>Spiralia</taxon>
        <taxon>Gnathifera</taxon>
        <taxon>Rotifera</taxon>
        <taxon>Eurotatoria</taxon>
        <taxon>Monogononta</taxon>
        <taxon>Pseudotrocha</taxon>
        <taxon>Ploima</taxon>
        <taxon>Brachionidae</taxon>
        <taxon>Brachionus</taxon>
    </lineage>
</organism>
<gene>
    <name evidence="11" type="ORF">OXX778_LOCUS8678</name>
</gene>
<feature type="transmembrane region" description="Helical" evidence="8">
    <location>
        <begin position="400"/>
        <end position="425"/>
    </location>
</feature>
<feature type="transmembrane region" description="Helical" evidence="8">
    <location>
        <begin position="745"/>
        <end position="770"/>
    </location>
</feature>
<dbReference type="AlphaFoldDB" id="A0A813W2N8"/>
<evidence type="ECO:0000259" key="10">
    <source>
        <dbReference type="Pfam" id="PF16178"/>
    </source>
</evidence>
<dbReference type="OrthoDB" id="296386at2759"/>
<feature type="domain" description="Anoctamin dimerisation" evidence="10">
    <location>
        <begin position="19"/>
        <end position="232"/>
    </location>
</feature>